<feature type="transmembrane region" description="Helical" evidence="2">
    <location>
        <begin position="20"/>
        <end position="42"/>
    </location>
</feature>
<keyword evidence="2" id="KW-1133">Transmembrane helix</keyword>
<keyword evidence="2" id="KW-0812">Transmembrane</keyword>
<dbReference type="EMBL" id="JAAGBB010000116">
    <property type="protein sequence ID" value="MBR0669446.1"/>
    <property type="molecule type" value="Genomic_DNA"/>
</dbReference>
<gene>
    <name evidence="3" type="ORF">GXW71_34200</name>
</gene>
<proteinExistence type="predicted"/>
<accession>A0ABS5FAC0</accession>
<protein>
    <submittedName>
        <fullName evidence="3">Uncharacterized protein</fullName>
    </submittedName>
</protein>
<dbReference type="RefSeq" id="WP_211858483.1">
    <property type="nucleotide sequence ID" value="NZ_JAAGBB010000116.1"/>
</dbReference>
<keyword evidence="2" id="KW-0472">Membrane</keyword>
<evidence type="ECO:0000313" key="3">
    <source>
        <dbReference type="EMBL" id="MBR0669446.1"/>
    </source>
</evidence>
<keyword evidence="4" id="KW-1185">Reference proteome</keyword>
<sequence>MESRVENMTEAALQIPAPGIAIWVAATVMTLLIVSLSAHALGMARGRRMERMLESTRSSLEAAVHGVPDRRRRGQPAVGAGAGPDQPGMPSSAMISVCSAASAKGLFSSRLAA</sequence>
<feature type="region of interest" description="Disordered" evidence="1">
    <location>
        <begin position="54"/>
        <end position="91"/>
    </location>
</feature>
<name>A0ABS5FAC0_9PROT</name>
<evidence type="ECO:0000313" key="4">
    <source>
        <dbReference type="Proteomes" id="UP001196870"/>
    </source>
</evidence>
<organism evidence="3 4">
    <name type="scientific">Plastoroseomonas hellenica</name>
    <dbReference type="NCBI Taxonomy" id="2687306"/>
    <lineage>
        <taxon>Bacteria</taxon>
        <taxon>Pseudomonadati</taxon>
        <taxon>Pseudomonadota</taxon>
        <taxon>Alphaproteobacteria</taxon>
        <taxon>Acetobacterales</taxon>
        <taxon>Acetobacteraceae</taxon>
        <taxon>Plastoroseomonas</taxon>
    </lineage>
</organism>
<reference evidence="4" key="1">
    <citation type="journal article" date="2021" name="Syst. Appl. Microbiol.">
        <title>Roseomonas hellenica sp. nov., isolated from roots of wild-growing Alkanna tinctoria.</title>
        <authorList>
            <person name="Rat A."/>
            <person name="Naranjo H.D."/>
            <person name="Lebbe L."/>
            <person name="Cnockaert M."/>
            <person name="Krigas N."/>
            <person name="Grigoriadou K."/>
            <person name="Maloupa E."/>
            <person name="Willems A."/>
        </authorList>
    </citation>
    <scope>NUCLEOTIDE SEQUENCE [LARGE SCALE GENOMIC DNA]</scope>
    <source>
        <strain evidence="4">LMG 31523</strain>
    </source>
</reference>
<dbReference type="Proteomes" id="UP001196870">
    <property type="component" value="Unassembled WGS sequence"/>
</dbReference>
<comment type="caution">
    <text evidence="3">The sequence shown here is derived from an EMBL/GenBank/DDBJ whole genome shotgun (WGS) entry which is preliminary data.</text>
</comment>
<evidence type="ECO:0000256" key="1">
    <source>
        <dbReference type="SAM" id="MobiDB-lite"/>
    </source>
</evidence>
<evidence type="ECO:0000256" key="2">
    <source>
        <dbReference type="SAM" id="Phobius"/>
    </source>
</evidence>